<comment type="caution">
    <text evidence="2">The sequence shown here is derived from an EMBL/GenBank/DDBJ whole genome shotgun (WGS) entry which is preliminary data.</text>
</comment>
<sequence length="149" mass="16210">MAIAEITTALGAIKATTDAIGAVLKADKALGEAELKFHLAEAAQQLLDAKVAVLDAQSVIEKRDQEIKRLEEALQNKAKVTKVDEGYYEIGADGGPTGPAYCMRCYEIDHRLFHLSYPKRTDEPTRCVVCKAQYAYHRTGRKGASPASA</sequence>
<feature type="coiled-coil region" evidence="1">
    <location>
        <begin position="53"/>
        <end position="80"/>
    </location>
</feature>
<evidence type="ECO:0000256" key="1">
    <source>
        <dbReference type="SAM" id="Coils"/>
    </source>
</evidence>
<evidence type="ECO:0000313" key="3">
    <source>
        <dbReference type="Proteomes" id="UP001387215"/>
    </source>
</evidence>
<accession>A0ABU8CWU5</accession>
<name>A0ABU8CWU5_9GAMM</name>
<dbReference type="Proteomes" id="UP001387215">
    <property type="component" value="Unassembled WGS sequence"/>
</dbReference>
<gene>
    <name evidence="2" type="ORF">V2J18_00290</name>
</gene>
<keyword evidence="3" id="KW-1185">Reference proteome</keyword>
<evidence type="ECO:0000313" key="2">
    <source>
        <dbReference type="EMBL" id="MEI2453107.1"/>
    </source>
</evidence>
<keyword evidence="1" id="KW-0175">Coiled coil</keyword>
<dbReference type="EMBL" id="JBANDL010000002">
    <property type="protein sequence ID" value="MEI2453107.1"/>
    <property type="molecule type" value="Genomic_DNA"/>
</dbReference>
<organism evidence="2 3">
    <name type="scientific">Lysobacter firmicutimachus</name>
    <dbReference type="NCBI Taxonomy" id="1792846"/>
    <lineage>
        <taxon>Bacteria</taxon>
        <taxon>Pseudomonadati</taxon>
        <taxon>Pseudomonadota</taxon>
        <taxon>Gammaproteobacteria</taxon>
        <taxon>Lysobacterales</taxon>
        <taxon>Lysobacteraceae</taxon>
        <taxon>Lysobacter</taxon>
    </lineage>
</organism>
<protein>
    <submittedName>
        <fullName evidence="2">Uncharacterized protein</fullName>
    </submittedName>
</protein>
<reference evidence="2 3" key="1">
    <citation type="submission" date="2024-02" db="EMBL/GenBank/DDBJ databases">
        <title>Lysobacter Genome Sequencing and Mining.</title>
        <authorList>
            <person name="Bierman J."/>
            <person name="Walker M.C."/>
        </authorList>
    </citation>
    <scope>NUCLEOTIDE SEQUENCE [LARGE SCALE GENOMIC DNA]</scope>
    <source>
        <strain evidence="2 3">PB6250</strain>
    </source>
</reference>
<dbReference type="RefSeq" id="WP_336130529.1">
    <property type="nucleotide sequence ID" value="NZ_JBANDL010000002.1"/>
</dbReference>
<proteinExistence type="predicted"/>